<evidence type="ECO:0000256" key="2">
    <source>
        <dbReference type="ARBA" id="ARBA00022857"/>
    </source>
</evidence>
<dbReference type="GO" id="GO:0016020">
    <property type="term" value="C:membrane"/>
    <property type="evidence" value="ECO:0007669"/>
    <property type="project" value="TreeGrafter"/>
</dbReference>
<accession>A0A834GTL0</accession>
<dbReference type="EMBL" id="WJXA01000007">
    <property type="protein sequence ID" value="KAF7139617.1"/>
    <property type="molecule type" value="Genomic_DNA"/>
</dbReference>
<reference evidence="4" key="1">
    <citation type="submission" date="2019-11" db="EMBL/GenBank/DDBJ databases">
        <authorList>
            <person name="Liu Y."/>
            <person name="Hou J."/>
            <person name="Li T.-Q."/>
            <person name="Guan C.-H."/>
            <person name="Wu X."/>
            <person name="Wu H.-Z."/>
            <person name="Ling F."/>
            <person name="Zhang R."/>
            <person name="Shi X.-G."/>
            <person name="Ren J.-P."/>
            <person name="Chen E.-F."/>
            <person name="Sun J.-M."/>
        </authorList>
    </citation>
    <scope>NUCLEOTIDE SEQUENCE</scope>
    <source>
        <strain evidence="4">Adult_tree_wgs_1</strain>
        <tissue evidence="4">Leaves</tissue>
    </source>
</reference>
<name>A0A834GTL0_RHOSS</name>
<dbReference type="Pfam" id="PF13561">
    <property type="entry name" value="adh_short_C2"/>
    <property type="match status" value="2"/>
</dbReference>
<keyword evidence="2" id="KW-0521">NADP</keyword>
<dbReference type="CDD" id="cd05324">
    <property type="entry name" value="carb_red_PTCR-like_SDR_c"/>
    <property type="match status" value="2"/>
</dbReference>
<comment type="similarity">
    <text evidence="1">Belongs to the short-chain dehydrogenases/reductases (SDR) family.</text>
</comment>
<dbReference type="InterPro" id="IPR002347">
    <property type="entry name" value="SDR_fam"/>
</dbReference>
<dbReference type="PANTHER" id="PTHR43490">
    <property type="entry name" value="(+)-NEOMENTHOL DEHYDROGENASE"/>
    <property type="match status" value="1"/>
</dbReference>
<keyword evidence="5" id="KW-1185">Reference proteome</keyword>
<dbReference type="InterPro" id="IPR036291">
    <property type="entry name" value="NAD(P)-bd_dom_sf"/>
</dbReference>
<dbReference type="SUPFAM" id="SSF51735">
    <property type="entry name" value="NAD(P)-binding Rossmann-fold domains"/>
    <property type="match status" value="2"/>
</dbReference>
<comment type="caution">
    <text evidence="4">The sequence shown here is derived from an EMBL/GenBank/DDBJ whole genome shotgun (WGS) entry which is preliminary data.</text>
</comment>
<dbReference type="InterPro" id="IPR045313">
    <property type="entry name" value="CBR1-like"/>
</dbReference>
<dbReference type="OrthoDB" id="1933717at2759"/>
<dbReference type="GO" id="GO:0016616">
    <property type="term" value="F:oxidoreductase activity, acting on the CH-OH group of donors, NAD or NADP as acceptor"/>
    <property type="evidence" value="ECO:0007669"/>
    <property type="project" value="InterPro"/>
</dbReference>
<gene>
    <name evidence="4" type="ORF">RHSIM_Rhsim07G0018700</name>
</gene>
<dbReference type="AlphaFoldDB" id="A0A834GTL0"/>
<dbReference type="Pfam" id="PF00106">
    <property type="entry name" value="adh_short"/>
    <property type="match status" value="2"/>
</dbReference>
<dbReference type="PRINTS" id="PR00080">
    <property type="entry name" value="SDRFAMILY"/>
</dbReference>
<dbReference type="PANTHER" id="PTHR43490:SF98">
    <property type="entry name" value="OS02G0640600 PROTEIN"/>
    <property type="match status" value="1"/>
</dbReference>
<evidence type="ECO:0000256" key="1">
    <source>
        <dbReference type="ARBA" id="ARBA00006484"/>
    </source>
</evidence>
<dbReference type="FunFam" id="3.40.50.720:FF:000312">
    <property type="entry name" value="(+)-neomenthol dehydrogenase"/>
    <property type="match status" value="2"/>
</dbReference>
<dbReference type="Proteomes" id="UP000626092">
    <property type="component" value="Unassembled WGS sequence"/>
</dbReference>
<proteinExistence type="inferred from homology"/>
<evidence type="ECO:0000256" key="3">
    <source>
        <dbReference type="ARBA" id="ARBA00023002"/>
    </source>
</evidence>
<dbReference type="InterPro" id="IPR020904">
    <property type="entry name" value="Sc_DH/Rdtase_CS"/>
</dbReference>
<protein>
    <submittedName>
        <fullName evidence="4">Uncharacterized protein</fullName>
    </submittedName>
</protein>
<sequence>MAETVTSTAATNRYAVVTGANKGLGFEICRQLASNGITVVLTARDEKRGTEALEKLKGSGLTDLVVFHQLDVANPSSIASLADFVKTQFGKLDILVNNAGISGAVMDWDAFTASGVVAATPSNNWKQINWNELTTQTYEWATECLETNYYGAKRMIEAFLPLLQLSDSPRIVNVSSIMGKLKVGFQLGQFIPNERVKGVLNDAETLTEDTIDELLNEFLQDFMENSLESKGWPAFLSAYAVSKAAMNAYTRILAKKYPTFRINCVCPGYVKTDINDNCGIFSIEEGAEHPVRLALLPDDGPTGIFFVRKEVASFVEWQILRPEQEANIPVPRPTLSAMAVTSAATNRYAVVTGANKGIGFEICRQLASNGITVVLTARDEKRGTEALEKLKGSGLTDFVVFHQLDVANPSSIASLADFVKSQFGKLDILVNNAGINGAVMNWDAFKASEAATAAAAADDAGARGKINWNEFMTQTYESAKECLETNYYGAKRMIEAFLPLVQLSDSPKIVNVSSSMGKLKLIPSERVKGVLNDAETLTEDTIDELLNEFLEDFVENSLQTKGWPTFLSAYTVSKAVMNAYTRILAKKYPTFRINCVCPGFVKTDINNNNGIFSVEEGAEHPVRLALLPDDGPTGVFFFQKEVSSFVE</sequence>
<organism evidence="4 5">
    <name type="scientific">Rhododendron simsii</name>
    <name type="common">Sims's rhododendron</name>
    <dbReference type="NCBI Taxonomy" id="118357"/>
    <lineage>
        <taxon>Eukaryota</taxon>
        <taxon>Viridiplantae</taxon>
        <taxon>Streptophyta</taxon>
        <taxon>Embryophyta</taxon>
        <taxon>Tracheophyta</taxon>
        <taxon>Spermatophyta</taxon>
        <taxon>Magnoliopsida</taxon>
        <taxon>eudicotyledons</taxon>
        <taxon>Gunneridae</taxon>
        <taxon>Pentapetalae</taxon>
        <taxon>asterids</taxon>
        <taxon>Ericales</taxon>
        <taxon>Ericaceae</taxon>
        <taxon>Ericoideae</taxon>
        <taxon>Rhodoreae</taxon>
        <taxon>Rhododendron</taxon>
    </lineage>
</organism>
<dbReference type="Gene3D" id="3.40.50.720">
    <property type="entry name" value="NAD(P)-binding Rossmann-like Domain"/>
    <property type="match status" value="2"/>
</dbReference>
<dbReference type="PROSITE" id="PS00061">
    <property type="entry name" value="ADH_SHORT"/>
    <property type="match status" value="1"/>
</dbReference>
<dbReference type="PRINTS" id="PR00081">
    <property type="entry name" value="GDHRDH"/>
</dbReference>
<evidence type="ECO:0000313" key="5">
    <source>
        <dbReference type="Proteomes" id="UP000626092"/>
    </source>
</evidence>
<evidence type="ECO:0000313" key="4">
    <source>
        <dbReference type="EMBL" id="KAF7139617.1"/>
    </source>
</evidence>
<keyword evidence="3" id="KW-0560">Oxidoreductase</keyword>